<keyword evidence="2" id="KW-0479">Metal-binding</keyword>
<dbReference type="PROSITE" id="PS51257">
    <property type="entry name" value="PROKAR_LIPOPROTEIN"/>
    <property type="match status" value="1"/>
</dbReference>
<evidence type="ECO:0000256" key="4">
    <source>
        <dbReference type="ARBA" id="ARBA00023004"/>
    </source>
</evidence>
<keyword evidence="4" id="KW-0408">Iron</keyword>
<gene>
    <name evidence="6" type="ORF">HXK23_02955</name>
</gene>
<evidence type="ECO:0000313" key="6">
    <source>
        <dbReference type="EMBL" id="MBF4809171.1"/>
    </source>
</evidence>
<dbReference type="GO" id="GO:0051539">
    <property type="term" value="F:4 iron, 4 sulfur cluster binding"/>
    <property type="evidence" value="ECO:0007669"/>
    <property type="project" value="UniProtKB-KW"/>
</dbReference>
<organism evidence="6 7">
    <name type="scientific">Lancefieldella parvula</name>
    <dbReference type="NCBI Taxonomy" id="1382"/>
    <lineage>
        <taxon>Bacteria</taxon>
        <taxon>Bacillati</taxon>
        <taxon>Actinomycetota</taxon>
        <taxon>Coriobacteriia</taxon>
        <taxon>Coriobacteriales</taxon>
        <taxon>Atopobiaceae</taxon>
        <taxon>Lancefieldella</taxon>
    </lineage>
</organism>
<evidence type="ECO:0000256" key="3">
    <source>
        <dbReference type="ARBA" id="ARBA00023002"/>
    </source>
</evidence>
<name>A0A930VZ24_9ACTN</name>
<keyword evidence="1" id="KW-0004">4Fe-4S</keyword>
<comment type="caution">
    <text evidence="6">The sequence shown here is derived from an EMBL/GenBank/DDBJ whole genome shotgun (WGS) entry which is preliminary data.</text>
</comment>
<dbReference type="AlphaFoldDB" id="A0A930VZ24"/>
<proteinExistence type="predicted"/>
<protein>
    <submittedName>
        <fullName evidence="6">FAD-dependent oxidoreductase</fullName>
    </submittedName>
</protein>
<sequence>MNHKEITWNNLQIPVVGSFDVVIIGGGVSGSACGIRCVSEGLSTLIVDKSNLLGGSATRALVCPMMPSYVRHLPVLSTIEQQLLASGDATRDDYTTMIWFAPERLGEVYEQLYTTKGGQILYDTSLVAAVLSDADDEKIITHAILASTEGLIAVAAQTWIDASGDAVLSRAAGVPVAAGDEDGVNQVCSLRFTMGGIDVERYRDYVLSLDDHFSPLVEGYFFESAMVAGKNFKLEPKFREGIEAGILEEEDLRYYQIFSLPGKPGCMALNCPHIASMRTNTSGAARSNATVEAHARIRRLVTFLQRMMPGFEQSYLMEQASLLGVRESWRVEGQTMLTEEDYVNQTRFGDGLVRGDWYIDVHSNKGGLFHKNTYEQGDYYEIPFRSMVTKHINNLGVIGRCISTTFLMQASVRIIPTVTDMGDAMGTACALAKQTSTPLAQLDGVAVRAEVEQMKPVNS</sequence>
<evidence type="ECO:0000256" key="5">
    <source>
        <dbReference type="ARBA" id="ARBA00023014"/>
    </source>
</evidence>
<dbReference type="GO" id="GO:0016491">
    <property type="term" value="F:oxidoreductase activity"/>
    <property type="evidence" value="ECO:0007669"/>
    <property type="project" value="UniProtKB-KW"/>
</dbReference>
<evidence type="ECO:0000313" key="7">
    <source>
        <dbReference type="Proteomes" id="UP000772566"/>
    </source>
</evidence>
<evidence type="ECO:0000256" key="1">
    <source>
        <dbReference type="ARBA" id="ARBA00022485"/>
    </source>
</evidence>
<dbReference type="EMBL" id="JABZGT010000137">
    <property type="protein sequence ID" value="MBF4809171.1"/>
    <property type="molecule type" value="Genomic_DNA"/>
</dbReference>
<dbReference type="Proteomes" id="UP000772566">
    <property type="component" value="Unassembled WGS sequence"/>
</dbReference>
<dbReference type="PANTHER" id="PTHR43498:SF1">
    <property type="entry name" value="COB--COM HETERODISULFIDE REDUCTASE IRON-SULFUR SUBUNIT A"/>
    <property type="match status" value="1"/>
</dbReference>
<dbReference type="PANTHER" id="PTHR43498">
    <property type="entry name" value="FERREDOXIN:COB-COM HETERODISULFIDE REDUCTASE SUBUNIT A"/>
    <property type="match status" value="1"/>
</dbReference>
<keyword evidence="5" id="KW-0411">Iron-sulfur</keyword>
<dbReference type="InterPro" id="IPR039650">
    <property type="entry name" value="HdrA-like"/>
</dbReference>
<reference evidence="6" key="1">
    <citation type="submission" date="2020-04" db="EMBL/GenBank/DDBJ databases">
        <title>Deep metagenomics examines the oral microbiome during advanced dental caries in children, revealing novel taxa and co-occurrences with host molecules.</title>
        <authorList>
            <person name="Baker J.L."/>
            <person name="Morton J.T."/>
            <person name="Dinis M."/>
            <person name="Alvarez R."/>
            <person name="Tran N.C."/>
            <person name="Knight R."/>
            <person name="Edlund A."/>
        </authorList>
    </citation>
    <scope>NUCLEOTIDE SEQUENCE</scope>
    <source>
        <strain evidence="6">JCVI_22A_bin.2</strain>
    </source>
</reference>
<keyword evidence="3" id="KW-0560">Oxidoreductase</keyword>
<dbReference type="Pfam" id="PF12831">
    <property type="entry name" value="FAD_oxidored"/>
    <property type="match status" value="1"/>
</dbReference>
<accession>A0A930VZ24</accession>
<evidence type="ECO:0000256" key="2">
    <source>
        <dbReference type="ARBA" id="ARBA00022723"/>
    </source>
</evidence>
<dbReference type="InterPro" id="IPR036188">
    <property type="entry name" value="FAD/NAD-bd_sf"/>
</dbReference>
<dbReference type="SUPFAM" id="SSF51905">
    <property type="entry name" value="FAD/NAD(P)-binding domain"/>
    <property type="match status" value="1"/>
</dbReference>
<dbReference type="Gene3D" id="3.50.50.60">
    <property type="entry name" value="FAD/NAD(P)-binding domain"/>
    <property type="match status" value="1"/>
</dbReference>
<dbReference type="GO" id="GO:0046872">
    <property type="term" value="F:metal ion binding"/>
    <property type="evidence" value="ECO:0007669"/>
    <property type="project" value="UniProtKB-KW"/>
</dbReference>